<dbReference type="AlphaFoldDB" id="A0A370GEB3"/>
<proteinExistence type="predicted"/>
<evidence type="ECO:0008006" key="3">
    <source>
        <dbReference type="Google" id="ProtNLM"/>
    </source>
</evidence>
<evidence type="ECO:0000313" key="2">
    <source>
        <dbReference type="Proteomes" id="UP000255326"/>
    </source>
</evidence>
<dbReference type="OrthoDB" id="2716151at2"/>
<dbReference type="Proteomes" id="UP000255326">
    <property type="component" value="Unassembled WGS sequence"/>
</dbReference>
<comment type="caution">
    <text evidence="1">The sequence shown here is derived from an EMBL/GenBank/DDBJ whole genome shotgun (WGS) entry which is preliminary data.</text>
</comment>
<name>A0A370GEB3_9BACI</name>
<organism evidence="1 2">
    <name type="scientific">Falsibacillus pallidus</name>
    <dbReference type="NCBI Taxonomy" id="493781"/>
    <lineage>
        <taxon>Bacteria</taxon>
        <taxon>Bacillati</taxon>
        <taxon>Bacillota</taxon>
        <taxon>Bacilli</taxon>
        <taxon>Bacillales</taxon>
        <taxon>Bacillaceae</taxon>
        <taxon>Falsibacillus</taxon>
    </lineage>
</organism>
<accession>A0A370GEB3</accession>
<sequence length="221" mass="25319">MSKLIQPFIGETITIELSGKKIVKGVLLEVGSDIVVLYNGEDFLYVPSVHIQYFCKSDKEDSVSIPSDAPSLNSEDEISFRKTLNAARGRFAEIYTTGNQPLHGYITSVMNNYFVFYSPVYKTMLIAIQHVKWLIPYTDQQTPYALDQQKLPVNPAPFTLGRTYEVQIEKLVGELVIFNIGDTFHHIGKINRFEDNIIELVTAREEKYYLNMHHIKTMHLP</sequence>
<dbReference type="EMBL" id="QQAY01000007">
    <property type="protein sequence ID" value="RDI41590.1"/>
    <property type="molecule type" value="Genomic_DNA"/>
</dbReference>
<reference evidence="1 2" key="1">
    <citation type="submission" date="2018-07" db="EMBL/GenBank/DDBJ databases">
        <title>Genomic Encyclopedia of Type Strains, Phase IV (KMG-IV): sequencing the most valuable type-strain genomes for metagenomic binning, comparative biology and taxonomic classification.</title>
        <authorList>
            <person name="Goeker M."/>
        </authorList>
    </citation>
    <scope>NUCLEOTIDE SEQUENCE [LARGE SCALE GENOMIC DNA]</scope>
    <source>
        <strain evidence="1 2">DSM 25281</strain>
    </source>
</reference>
<evidence type="ECO:0000313" key="1">
    <source>
        <dbReference type="EMBL" id="RDI41590.1"/>
    </source>
</evidence>
<gene>
    <name evidence="1" type="ORF">DFR59_10743</name>
</gene>
<protein>
    <recommendedName>
        <fullName evidence="3">DUF2642 domain-containing protein</fullName>
    </recommendedName>
</protein>
<dbReference type="RefSeq" id="WP_114745931.1">
    <property type="nucleotide sequence ID" value="NZ_QQAY01000007.1"/>
</dbReference>
<keyword evidence="2" id="KW-1185">Reference proteome</keyword>